<reference evidence="8 9" key="1">
    <citation type="submission" date="2019-07" db="EMBL/GenBank/DDBJ databases">
        <title>Whole genome shotgun sequence of Adhaeribacter aerolatus NBRC 106133.</title>
        <authorList>
            <person name="Hosoyama A."/>
            <person name="Uohara A."/>
            <person name="Ohji S."/>
            <person name="Ichikawa N."/>
        </authorList>
    </citation>
    <scope>NUCLEOTIDE SEQUENCE [LARGE SCALE GENOMIC DNA]</scope>
    <source>
        <strain evidence="8 9">NBRC 106133</strain>
    </source>
</reference>
<dbReference type="PANTHER" id="PTHR33508">
    <property type="entry name" value="UPF0056 MEMBRANE PROTEIN YHCE"/>
    <property type="match status" value="1"/>
</dbReference>
<evidence type="ECO:0000256" key="5">
    <source>
        <dbReference type="ARBA" id="ARBA00022989"/>
    </source>
</evidence>
<gene>
    <name evidence="8" type="ORF">AAE02nite_07110</name>
</gene>
<evidence type="ECO:0000256" key="6">
    <source>
        <dbReference type="ARBA" id="ARBA00023136"/>
    </source>
</evidence>
<keyword evidence="6 7" id="KW-0472">Membrane</keyword>
<dbReference type="RefSeq" id="WP_146895081.1">
    <property type="nucleotide sequence ID" value="NZ_BJYS01000003.1"/>
</dbReference>
<dbReference type="PANTHER" id="PTHR33508:SF1">
    <property type="entry name" value="UPF0056 MEMBRANE PROTEIN YHCE"/>
    <property type="match status" value="1"/>
</dbReference>
<sequence length="190" mass="20649">MFNFKEILSVTLILFAVIDILGSIPLIIELRKREGIIQSGKATLVAGIVMVVFLFLGQEILKLFGLDFQSFALAGAIIIFLFGMEMILGIHLFQSNPEASTGSIVPLAFPIIAGAGTMTTLLSLRAAYALPNILVGILLNLVFIYIVLKASGWLEQKLGHAGTEVIRKVFGFILLAIAIKLFITNLRMEG</sequence>
<feature type="transmembrane region" description="Helical" evidence="7">
    <location>
        <begin position="12"/>
        <end position="30"/>
    </location>
</feature>
<evidence type="ECO:0000313" key="8">
    <source>
        <dbReference type="EMBL" id="GEO03047.1"/>
    </source>
</evidence>
<organism evidence="8 9">
    <name type="scientific">Adhaeribacter aerolatus</name>
    <dbReference type="NCBI Taxonomy" id="670289"/>
    <lineage>
        <taxon>Bacteria</taxon>
        <taxon>Pseudomonadati</taxon>
        <taxon>Bacteroidota</taxon>
        <taxon>Cytophagia</taxon>
        <taxon>Cytophagales</taxon>
        <taxon>Hymenobacteraceae</taxon>
        <taxon>Adhaeribacter</taxon>
    </lineage>
</organism>
<evidence type="ECO:0000313" key="9">
    <source>
        <dbReference type="Proteomes" id="UP000321532"/>
    </source>
</evidence>
<evidence type="ECO:0000256" key="2">
    <source>
        <dbReference type="ARBA" id="ARBA00009784"/>
    </source>
</evidence>
<keyword evidence="4 7" id="KW-0812">Transmembrane</keyword>
<evidence type="ECO:0000256" key="3">
    <source>
        <dbReference type="ARBA" id="ARBA00022475"/>
    </source>
</evidence>
<feature type="transmembrane region" description="Helical" evidence="7">
    <location>
        <begin position="71"/>
        <end position="92"/>
    </location>
</feature>
<comment type="subcellular location">
    <subcellularLocation>
        <location evidence="1 7">Cell membrane</location>
        <topology evidence="1 7">Multi-pass membrane protein</topology>
    </subcellularLocation>
</comment>
<feature type="transmembrane region" description="Helical" evidence="7">
    <location>
        <begin position="42"/>
        <end position="65"/>
    </location>
</feature>
<evidence type="ECO:0000256" key="7">
    <source>
        <dbReference type="RuleBase" id="RU362048"/>
    </source>
</evidence>
<dbReference type="OrthoDB" id="978595at2"/>
<keyword evidence="3" id="KW-1003">Cell membrane</keyword>
<dbReference type="Proteomes" id="UP000321532">
    <property type="component" value="Unassembled WGS sequence"/>
</dbReference>
<dbReference type="EMBL" id="BJYS01000003">
    <property type="protein sequence ID" value="GEO03047.1"/>
    <property type="molecule type" value="Genomic_DNA"/>
</dbReference>
<protein>
    <recommendedName>
        <fullName evidence="7">UPF0056 membrane protein</fullName>
    </recommendedName>
</protein>
<feature type="transmembrane region" description="Helical" evidence="7">
    <location>
        <begin position="128"/>
        <end position="148"/>
    </location>
</feature>
<evidence type="ECO:0000256" key="4">
    <source>
        <dbReference type="ARBA" id="ARBA00022692"/>
    </source>
</evidence>
<comment type="similarity">
    <text evidence="2 7">Belongs to the UPF0056 (MarC) family.</text>
</comment>
<comment type="caution">
    <text evidence="8">The sequence shown here is derived from an EMBL/GenBank/DDBJ whole genome shotgun (WGS) entry which is preliminary data.</text>
</comment>
<feature type="transmembrane region" description="Helical" evidence="7">
    <location>
        <begin position="104"/>
        <end position="122"/>
    </location>
</feature>
<evidence type="ECO:0000256" key="1">
    <source>
        <dbReference type="ARBA" id="ARBA00004651"/>
    </source>
</evidence>
<feature type="transmembrane region" description="Helical" evidence="7">
    <location>
        <begin position="169"/>
        <end position="188"/>
    </location>
</feature>
<dbReference type="GO" id="GO:0005886">
    <property type="term" value="C:plasma membrane"/>
    <property type="evidence" value="ECO:0007669"/>
    <property type="project" value="UniProtKB-SubCell"/>
</dbReference>
<keyword evidence="9" id="KW-1185">Reference proteome</keyword>
<accession>A0A512ATZ3</accession>
<keyword evidence="5 7" id="KW-1133">Transmembrane helix</keyword>
<proteinExistence type="inferred from homology"/>
<dbReference type="AlphaFoldDB" id="A0A512ATZ3"/>
<dbReference type="InterPro" id="IPR002771">
    <property type="entry name" value="Multi_antbiot-R_MarC"/>
</dbReference>
<name>A0A512ATZ3_9BACT</name>
<dbReference type="Pfam" id="PF01914">
    <property type="entry name" value="MarC"/>
    <property type="match status" value="1"/>
</dbReference>